<feature type="transmembrane region" description="Helical" evidence="9">
    <location>
        <begin position="451"/>
        <end position="477"/>
    </location>
</feature>
<dbReference type="Gene3D" id="3.40.50.300">
    <property type="entry name" value="P-loop containing nucleotide triphosphate hydrolases"/>
    <property type="match status" value="2"/>
</dbReference>
<dbReference type="SMART" id="SM00382">
    <property type="entry name" value="AAA"/>
    <property type="match status" value="1"/>
</dbReference>
<accession>A0ABQ7R0I2</accession>
<evidence type="ECO:0000256" key="8">
    <source>
        <dbReference type="ARBA" id="ARBA00023136"/>
    </source>
</evidence>
<evidence type="ECO:0000256" key="7">
    <source>
        <dbReference type="ARBA" id="ARBA00022989"/>
    </source>
</evidence>
<keyword evidence="5" id="KW-0547">Nucleotide-binding</keyword>
<evidence type="ECO:0000259" key="10">
    <source>
        <dbReference type="PROSITE" id="PS50893"/>
    </source>
</evidence>
<dbReference type="Pfam" id="PF19055">
    <property type="entry name" value="ABC2_membrane_7"/>
    <property type="match status" value="1"/>
</dbReference>
<evidence type="ECO:0000313" key="12">
    <source>
        <dbReference type="Proteomes" id="UP000823941"/>
    </source>
</evidence>
<dbReference type="InterPro" id="IPR013525">
    <property type="entry name" value="ABC2_TM"/>
</dbReference>
<evidence type="ECO:0000256" key="5">
    <source>
        <dbReference type="ARBA" id="ARBA00022741"/>
    </source>
</evidence>
<feature type="domain" description="ABC transporter" evidence="10">
    <location>
        <begin position="17"/>
        <end position="294"/>
    </location>
</feature>
<dbReference type="InterPro" id="IPR050352">
    <property type="entry name" value="ABCG_transporters"/>
</dbReference>
<dbReference type="SUPFAM" id="SSF52540">
    <property type="entry name" value="P-loop containing nucleoside triphosphate hydrolases"/>
    <property type="match status" value="1"/>
</dbReference>
<dbReference type="InterPro" id="IPR003593">
    <property type="entry name" value="AAA+_ATPase"/>
</dbReference>
<keyword evidence="12" id="KW-1185">Reference proteome</keyword>
<keyword evidence="4 9" id="KW-0812">Transmembrane</keyword>
<gene>
    <name evidence="11" type="ORF">JYU34_003617</name>
</gene>
<evidence type="ECO:0000256" key="3">
    <source>
        <dbReference type="ARBA" id="ARBA00022448"/>
    </source>
</evidence>
<protein>
    <recommendedName>
        <fullName evidence="10">ABC transporter domain-containing protein</fullName>
    </recommendedName>
</protein>
<dbReference type="InterPro" id="IPR017871">
    <property type="entry name" value="ABC_transporter-like_CS"/>
</dbReference>
<dbReference type="Proteomes" id="UP000823941">
    <property type="component" value="Chromosome 5"/>
</dbReference>
<evidence type="ECO:0000256" key="2">
    <source>
        <dbReference type="ARBA" id="ARBA00005814"/>
    </source>
</evidence>
<dbReference type="PROSITE" id="PS50893">
    <property type="entry name" value="ABC_TRANSPORTER_2"/>
    <property type="match status" value="1"/>
</dbReference>
<evidence type="ECO:0000256" key="1">
    <source>
        <dbReference type="ARBA" id="ARBA00004141"/>
    </source>
</evidence>
<proteinExistence type="inferred from homology"/>
<dbReference type="PANTHER" id="PTHR48041:SF139">
    <property type="entry name" value="PROTEIN SCARLET"/>
    <property type="match status" value="1"/>
</dbReference>
<evidence type="ECO:0000256" key="4">
    <source>
        <dbReference type="ARBA" id="ARBA00022692"/>
    </source>
</evidence>
<evidence type="ECO:0000256" key="9">
    <source>
        <dbReference type="SAM" id="Phobius"/>
    </source>
</evidence>
<comment type="subcellular location">
    <subcellularLocation>
        <location evidence="1">Membrane</location>
        <topology evidence="1">Multi-pass membrane protein</topology>
    </subcellularLocation>
</comment>
<reference evidence="11 12" key="1">
    <citation type="submission" date="2021-06" db="EMBL/GenBank/DDBJ databases">
        <title>A haploid diamondback moth (Plutella xylostella L.) genome assembly resolves 31 chromosomes and identifies a diamide resistance mutation.</title>
        <authorList>
            <person name="Ward C.M."/>
            <person name="Perry K.D."/>
            <person name="Baker G."/>
            <person name="Powis K."/>
            <person name="Heckel D.G."/>
            <person name="Baxter S.W."/>
        </authorList>
    </citation>
    <scope>NUCLEOTIDE SEQUENCE [LARGE SCALE GENOMIC DNA]</scope>
    <source>
        <strain evidence="11 12">LV</strain>
        <tissue evidence="11">Single pupa</tissue>
    </source>
</reference>
<dbReference type="PROSITE" id="PS00211">
    <property type="entry name" value="ABC_TRANSPORTER_1"/>
    <property type="match status" value="2"/>
</dbReference>
<feature type="transmembrane region" description="Helical" evidence="9">
    <location>
        <begin position="599"/>
        <end position="622"/>
    </location>
</feature>
<dbReference type="PANTHER" id="PTHR48041">
    <property type="entry name" value="ABC TRANSPORTER G FAMILY MEMBER 28"/>
    <property type="match status" value="1"/>
</dbReference>
<feature type="transmembrane region" description="Helical" evidence="9">
    <location>
        <begin position="410"/>
        <end position="431"/>
    </location>
</feature>
<dbReference type="Pfam" id="PF01061">
    <property type="entry name" value="ABC2_membrane"/>
    <property type="match status" value="1"/>
</dbReference>
<evidence type="ECO:0000256" key="6">
    <source>
        <dbReference type="ARBA" id="ARBA00022840"/>
    </source>
</evidence>
<feature type="transmembrane region" description="Helical" evidence="9">
    <location>
        <begin position="489"/>
        <end position="511"/>
    </location>
</feature>
<comment type="similarity">
    <text evidence="2">Belongs to the ABC transporter superfamily. ABCG family. Eye pigment precursor importer (TC 3.A.1.204) subfamily.</text>
</comment>
<dbReference type="InterPro" id="IPR003439">
    <property type="entry name" value="ABC_transporter-like_ATP-bd"/>
</dbReference>
<dbReference type="InterPro" id="IPR043926">
    <property type="entry name" value="ABCG_dom"/>
</dbReference>
<keyword evidence="3" id="KW-0813">Transport</keyword>
<dbReference type="EMBL" id="JAHIBW010000005">
    <property type="protein sequence ID" value="KAG7310795.1"/>
    <property type="molecule type" value="Genomic_DNA"/>
</dbReference>
<keyword evidence="7 9" id="KW-1133">Transmembrane helix</keyword>
<feature type="transmembrane region" description="Helical" evidence="9">
    <location>
        <begin position="372"/>
        <end position="398"/>
    </location>
</feature>
<dbReference type="InterPro" id="IPR027417">
    <property type="entry name" value="P-loop_NTPase"/>
</dbReference>
<evidence type="ECO:0000313" key="11">
    <source>
        <dbReference type="EMBL" id="KAG7310795.1"/>
    </source>
</evidence>
<dbReference type="Pfam" id="PF00005">
    <property type="entry name" value="ABC_tran"/>
    <property type="match status" value="2"/>
</dbReference>
<sequence length="632" mass="70188">MEVGQSRKTTTNNDVVISVEGLTVWTPEEKPWYRTKPTKPQLTLLNDVTCHIRGGEFVAVIGPSGAGKTTFLVSVAGKSKLPHSGTVTINTVNVTDLPKGYIEVVPQSEAFMESITVAEHLRFMTEMKLGSYKRPENRSVLDGITREFMLRRHRHTTISALSGGERRLLSLASSLQEGCEFMLHRHRHTTISSLSGGERRLLSLASSLLSCPRVIICDEPTTGLDSYNALLVVGALQRLSAAGQTVICSIHQPSSVLFKEFSSIMLMAEGRMLFHGSQSDCKELFESINLRCPKNYNPAEFYIKAISVDPSTCTSHVDEISEAYRNRLSDFESSLEAAALPVDVTFQVSQRNWFVQVWLLIWRSSLALKRELLLHLYQLAVAMMISAIIIGTCYVGVSGTTQKGVQDVQGFLWLLTSEIAYGLAYNVLFAFDGDIVLFRREVGVYSGSAFFVARLLCFLPRCVIWPVVFVNIATIAVELPNHALTTLKIIGALIYSAIGATAYGLGMGALFSSTKLSGEYMSCVDLPLFLVSGSFLRLSSIPLWMYSIKYMSHFFYSLDFISNIYWRQIDEIDCPSNSTTMCIKDGATYLWQSGYSSNYLLVDGIGLTMVVVGWSLVGFYGLKREEKKGYAY</sequence>
<name>A0ABQ7R0I2_PLUXY</name>
<keyword evidence="6" id="KW-0067">ATP-binding</keyword>
<organism evidence="11 12">
    <name type="scientific">Plutella xylostella</name>
    <name type="common">Diamondback moth</name>
    <name type="synonym">Plutella maculipennis</name>
    <dbReference type="NCBI Taxonomy" id="51655"/>
    <lineage>
        <taxon>Eukaryota</taxon>
        <taxon>Metazoa</taxon>
        <taxon>Ecdysozoa</taxon>
        <taxon>Arthropoda</taxon>
        <taxon>Hexapoda</taxon>
        <taxon>Insecta</taxon>
        <taxon>Pterygota</taxon>
        <taxon>Neoptera</taxon>
        <taxon>Endopterygota</taxon>
        <taxon>Lepidoptera</taxon>
        <taxon>Glossata</taxon>
        <taxon>Ditrysia</taxon>
        <taxon>Yponomeutoidea</taxon>
        <taxon>Plutellidae</taxon>
        <taxon>Plutella</taxon>
    </lineage>
</organism>
<keyword evidence="8 9" id="KW-0472">Membrane</keyword>
<comment type="caution">
    <text evidence="11">The sequence shown here is derived from an EMBL/GenBank/DDBJ whole genome shotgun (WGS) entry which is preliminary data.</text>
</comment>